<accession>A0ABX5Y410</accession>
<gene>
    <name evidence="1" type="ORF">TBK1r_75660</name>
</gene>
<evidence type="ECO:0000313" key="1">
    <source>
        <dbReference type="EMBL" id="QDV88532.1"/>
    </source>
</evidence>
<dbReference type="EMBL" id="CP036432">
    <property type="protein sequence ID" value="QDV88532.1"/>
    <property type="molecule type" value="Genomic_DNA"/>
</dbReference>
<dbReference type="InterPro" id="IPR009061">
    <property type="entry name" value="DNA-bd_dom_put_sf"/>
</dbReference>
<sequence length="66" mass="7626">MKEPNLWPEWMQVETAARYADVPPGTIRRWIKRGLDHVKIGDCTPSIKRTTLDKWMAEKASEPVSC</sequence>
<evidence type="ECO:0000313" key="2">
    <source>
        <dbReference type="Proteomes" id="UP000318081"/>
    </source>
</evidence>
<dbReference type="SUPFAM" id="SSF46955">
    <property type="entry name" value="Putative DNA-binding domain"/>
    <property type="match status" value="1"/>
</dbReference>
<organism evidence="1 2">
    <name type="scientific">Stieleria magnilauensis</name>
    <dbReference type="NCBI Taxonomy" id="2527963"/>
    <lineage>
        <taxon>Bacteria</taxon>
        <taxon>Pseudomonadati</taxon>
        <taxon>Planctomycetota</taxon>
        <taxon>Planctomycetia</taxon>
        <taxon>Pirellulales</taxon>
        <taxon>Pirellulaceae</taxon>
        <taxon>Stieleria</taxon>
    </lineage>
</organism>
<name>A0ABX5Y410_9BACT</name>
<evidence type="ECO:0008006" key="3">
    <source>
        <dbReference type="Google" id="ProtNLM"/>
    </source>
</evidence>
<reference evidence="1 2" key="1">
    <citation type="submission" date="2019-02" db="EMBL/GenBank/DDBJ databases">
        <title>Deep-cultivation of Planctomycetes and their phenomic and genomic characterization uncovers novel biology.</title>
        <authorList>
            <person name="Wiegand S."/>
            <person name="Jogler M."/>
            <person name="Boedeker C."/>
            <person name="Pinto D."/>
            <person name="Vollmers J."/>
            <person name="Rivas-Marin E."/>
            <person name="Kohn T."/>
            <person name="Peeters S.H."/>
            <person name="Heuer A."/>
            <person name="Rast P."/>
            <person name="Oberbeckmann S."/>
            <person name="Bunk B."/>
            <person name="Jeske O."/>
            <person name="Meyerdierks A."/>
            <person name="Storesund J.E."/>
            <person name="Kallscheuer N."/>
            <person name="Luecker S."/>
            <person name="Lage O.M."/>
            <person name="Pohl T."/>
            <person name="Merkel B.J."/>
            <person name="Hornburger P."/>
            <person name="Mueller R.-W."/>
            <person name="Bruemmer F."/>
            <person name="Labrenz M."/>
            <person name="Spormann A.M."/>
            <person name="Op den Camp H."/>
            <person name="Overmann J."/>
            <person name="Amann R."/>
            <person name="Jetten M.S.M."/>
            <person name="Mascher T."/>
            <person name="Medema M.H."/>
            <person name="Devos D.P."/>
            <person name="Kaster A.-K."/>
            <person name="Ovreas L."/>
            <person name="Rohde M."/>
            <person name="Galperin M.Y."/>
            <person name="Jogler C."/>
        </authorList>
    </citation>
    <scope>NUCLEOTIDE SEQUENCE [LARGE SCALE GENOMIC DNA]</scope>
    <source>
        <strain evidence="1 2">TBK1r</strain>
    </source>
</reference>
<proteinExistence type="predicted"/>
<keyword evidence="2" id="KW-1185">Reference proteome</keyword>
<protein>
    <recommendedName>
        <fullName evidence="3">Helix-turn-helix domain protein</fullName>
    </recommendedName>
</protein>
<dbReference type="Proteomes" id="UP000318081">
    <property type="component" value="Chromosome"/>
</dbReference>